<comment type="caution">
    <text evidence="10">The sequence shown here is derived from an EMBL/GenBank/DDBJ whole genome shotgun (WGS) entry which is preliminary data.</text>
</comment>
<evidence type="ECO:0000256" key="5">
    <source>
        <dbReference type="ARBA" id="ARBA00023015"/>
    </source>
</evidence>
<evidence type="ECO:0000259" key="9">
    <source>
        <dbReference type="Pfam" id="PF04316"/>
    </source>
</evidence>
<evidence type="ECO:0000313" key="10">
    <source>
        <dbReference type="EMBL" id="MFM1348216.1"/>
    </source>
</evidence>
<gene>
    <name evidence="10" type="primary">flgM</name>
    <name evidence="10" type="ORF">WFP14_16830</name>
</gene>
<keyword evidence="11" id="KW-1185">Reference proteome</keyword>
<evidence type="ECO:0000256" key="1">
    <source>
        <dbReference type="ARBA" id="ARBA00005322"/>
    </source>
</evidence>
<accession>A0ABW9F1N1</accession>
<dbReference type="SUPFAM" id="SSF101498">
    <property type="entry name" value="Anti-sigma factor FlgM"/>
    <property type="match status" value="1"/>
</dbReference>
<dbReference type="EMBL" id="JBBEST010000009">
    <property type="protein sequence ID" value="MFM1348216.1"/>
    <property type="molecule type" value="Genomic_DNA"/>
</dbReference>
<evidence type="ECO:0000313" key="11">
    <source>
        <dbReference type="Proteomes" id="UP001629523"/>
    </source>
</evidence>
<evidence type="ECO:0000256" key="3">
    <source>
        <dbReference type="ARBA" id="ARBA00022491"/>
    </source>
</evidence>
<keyword evidence="10" id="KW-0966">Cell projection</keyword>
<dbReference type="RefSeq" id="WP_076707223.1">
    <property type="nucleotide sequence ID" value="NZ_CABHYG010000016.1"/>
</dbReference>
<proteinExistence type="inferred from homology"/>
<name>A0ABW9F1N1_9GAMM</name>
<evidence type="ECO:0000256" key="6">
    <source>
        <dbReference type="ARBA" id="ARBA00023163"/>
    </source>
</evidence>
<evidence type="ECO:0000256" key="4">
    <source>
        <dbReference type="ARBA" id="ARBA00022795"/>
    </source>
</evidence>
<dbReference type="InterPro" id="IPR007412">
    <property type="entry name" value="FlgM"/>
</dbReference>
<sequence>MSIDRTQQPLPVTVVNAQQDLIMRPRTGDVSSQQIENSENSGTQVKLSQLTQQMQTDSSDDIDYDRLAKIQASMDAGTLDLDTDIIANALVQDIFQLS</sequence>
<keyword evidence="6" id="KW-0804">Transcription</keyword>
<keyword evidence="10" id="KW-0282">Flagellum</keyword>
<dbReference type="Pfam" id="PF04316">
    <property type="entry name" value="FlgM"/>
    <property type="match status" value="1"/>
</dbReference>
<keyword evidence="3" id="KW-0678">Repressor</keyword>
<evidence type="ECO:0000256" key="7">
    <source>
        <dbReference type="ARBA" id="ARBA00024739"/>
    </source>
</evidence>
<comment type="similarity">
    <text evidence="1">Belongs to the FlgM family.</text>
</comment>
<evidence type="ECO:0000256" key="8">
    <source>
        <dbReference type="ARBA" id="ARBA00030117"/>
    </source>
</evidence>
<keyword evidence="4" id="KW-1005">Bacterial flagellum biogenesis</keyword>
<feature type="domain" description="Anti-sigma-28 factor FlgM C-terminal" evidence="9">
    <location>
        <begin position="44"/>
        <end position="91"/>
    </location>
</feature>
<dbReference type="GeneID" id="93971681"/>
<dbReference type="Proteomes" id="UP001629523">
    <property type="component" value="Unassembled WGS sequence"/>
</dbReference>
<protein>
    <recommendedName>
        <fullName evidence="2">Negative regulator of flagellin synthesis</fullName>
    </recommendedName>
    <alternativeName>
        <fullName evidence="8">Anti-sigma-28 factor</fullName>
    </alternativeName>
</protein>
<reference evidence="10 11" key="1">
    <citation type="journal article" date="2024" name="Infect. Genet. Evol.">
        <title>Characteristics and comparative genome analysis of Yersinia enterocolitica and related species associated with human infections in Switzerland 2019-2023.</title>
        <authorList>
            <person name="Stevens M.J.A."/>
            <person name="Horlbog J.A."/>
            <person name="Diethelm A."/>
            <person name="Stephan R."/>
            <person name="Nuesch-Inderbinen M."/>
        </authorList>
    </citation>
    <scope>NUCLEOTIDE SEQUENCE [LARGE SCALE GENOMIC DNA]</scope>
    <source>
        <strain evidence="10 11">N20-0302</strain>
    </source>
</reference>
<dbReference type="NCBIfam" id="TIGR03824">
    <property type="entry name" value="FlgM_jcvi"/>
    <property type="match status" value="1"/>
</dbReference>
<keyword evidence="10" id="KW-0969">Cilium</keyword>
<keyword evidence="5" id="KW-0805">Transcription regulation</keyword>
<dbReference type="InterPro" id="IPR031316">
    <property type="entry name" value="FlgM_C"/>
</dbReference>
<evidence type="ECO:0000256" key="2">
    <source>
        <dbReference type="ARBA" id="ARBA00017823"/>
    </source>
</evidence>
<comment type="function">
    <text evidence="7">Responsible for the coupling of flagellin expression to flagellar assembly by preventing expression of the flagellin genes when a component of the middle class of proteins is defective. It negatively regulates flagellar genes by inhibiting the activity of FliA by directly binding to FliA.</text>
</comment>
<dbReference type="InterPro" id="IPR035890">
    <property type="entry name" value="Anti-sigma-28_factor_FlgM_sf"/>
</dbReference>
<organism evidence="10 11">
    <name type="scientific">Yersinia proxima</name>
    <dbReference type="NCBI Taxonomy" id="2890316"/>
    <lineage>
        <taxon>Bacteria</taxon>
        <taxon>Pseudomonadati</taxon>
        <taxon>Pseudomonadota</taxon>
        <taxon>Gammaproteobacteria</taxon>
        <taxon>Enterobacterales</taxon>
        <taxon>Yersiniaceae</taxon>
        <taxon>Yersinia</taxon>
    </lineage>
</organism>